<reference evidence="2 3" key="1">
    <citation type="submission" date="2024-05" db="EMBL/GenBank/DDBJ databases">
        <title>A draft genome resource for the thread blight pathogen Marasmius tenuissimus strain MS-2.</title>
        <authorList>
            <person name="Yulfo-Soto G.E."/>
            <person name="Baruah I.K."/>
            <person name="Amoako-Attah I."/>
            <person name="Bukari Y."/>
            <person name="Meinhardt L.W."/>
            <person name="Bailey B.A."/>
            <person name="Cohen S.P."/>
        </authorList>
    </citation>
    <scope>NUCLEOTIDE SEQUENCE [LARGE SCALE GENOMIC DNA]</scope>
    <source>
        <strain evidence="2 3">MS-2</strain>
    </source>
</reference>
<name>A0ABR2Z752_9AGAR</name>
<evidence type="ECO:0000256" key="1">
    <source>
        <dbReference type="SAM" id="MobiDB-lite"/>
    </source>
</evidence>
<keyword evidence="3" id="KW-1185">Reference proteome</keyword>
<sequence length="114" mass="12428">MANFDLINQTNSTFHELAAQHFTMQDRPPGTSDLGSGIPVISALEDGYAAIRWYKARGDLVFLSAARQQWELGYQFTVSPETTSSGGTMTKKGYPESGSCQYSNNLPVEGATSR</sequence>
<proteinExistence type="predicted"/>
<gene>
    <name evidence="2" type="ORF">AAF712_016260</name>
</gene>
<feature type="compositionally biased region" description="Polar residues" evidence="1">
    <location>
        <begin position="98"/>
        <end position="114"/>
    </location>
</feature>
<feature type="non-terminal residue" evidence="2">
    <location>
        <position position="114"/>
    </location>
</feature>
<evidence type="ECO:0000313" key="2">
    <source>
        <dbReference type="EMBL" id="KAL0057113.1"/>
    </source>
</evidence>
<dbReference type="EMBL" id="JBBXMP010000687">
    <property type="protein sequence ID" value="KAL0057113.1"/>
    <property type="molecule type" value="Genomic_DNA"/>
</dbReference>
<feature type="compositionally biased region" description="Low complexity" evidence="1">
    <location>
        <begin position="82"/>
        <end position="92"/>
    </location>
</feature>
<comment type="caution">
    <text evidence="2">The sequence shown here is derived from an EMBL/GenBank/DDBJ whole genome shotgun (WGS) entry which is preliminary data.</text>
</comment>
<accession>A0ABR2Z752</accession>
<evidence type="ECO:0000313" key="3">
    <source>
        <dbReference type="Proteomes" id="UP001437256"/>
    </source>
</evidence>
<protein>
    <submittedName>
        <fullName evidence="2">Uncharacterized protein</fullName>
    </submittedName>
</protein>
<dbReference type="Proteomes" id="UP001437256">
    <property type="component" value="Unassembled WGS sequence"/>
</dbReference>
<feature type="region of interest" description="Disordered" evidence="1">
    <location>
        <begin position="81"/>
        <end position="114"/>
    </location>
</feature>
<organism evidence="2 3">
    <name type="scientific">Marasmius tenuissimus</name>
    <dbReference type="NCBI Taxonomy" id="585030"/>
    <lineage>
        <taxon>Eukaryota</taxon>
        <taxon>Fungi</taxon>
        <taxon>Dikarya</taxon>
        <taxon>Basidiomycota</taxon>
        <taxon>Agaricomycotina</taxon>
        <taxon>Agaricomycetes</taxon>
        <taxon>Agaricomycetidae</taxon>
        <taxon>Agaricales</taxon>
        <taxon>Marasmiineae</taxon>
        <taxon>Marasmiaceae</taxon>
        <taxon>Marasmius</taxon>
    </lineage>
</organism>